<keyword evidence="2" id="KW-1185">Reference proteome</keyword>
<protein>
    <submittedName>
        <fullName evidence="1">Uncharacterized protein</fullName>
    </submittedName>
</protein>
<proteinExistence type="predicted"/>
<organism evidence="1 2">
    <name type="scientific">Xenotaenia resolanae</name>
    <dbReference type="NCBI Taxonomy" id="208358"/>
    <lineage>
        <taxon>Eukaryota</taxon>
        <taxon>Metazoa</taxon>
        <taxon>Chordata</taxon>
        <taxon>Craniata</taxon>
        <taxon>Vertebrata</taxon>
        <taxon>Euteleostomi</taxon>
        <taxon>Actinopterygii</taxon>
        <taxon>Neopterygii</taxon>
        <taxon>Teleostei</taxon>
        <taxon>Neoteleostei</taxon>
        <taxon>Acanthomorphata</taxon>
        <taxon>Ovalentaria</taxon>
        <taxon>Atherinomorphae</taxon>
        <taxon>Cyprinodontiformes</taxon>
        <taxon>Goodeidae</taxon>
        <taxon>Xenotaenia</taxon>
    </lineage>
</organism>
<evidence type="ECO:0000313" key="1">
    <source>
        <dbReference type="EMBL" id="MEQ2270317.1"/>
    </source>
</evidence>
<sequence>MVSFLLLGPIKDIPASCQFSHLPLWPASGSDRIRTLLLVVEQMGSVEVFEPRTNQSSIKPQWYFTDKAFGFGSVRPGPVQSGFQNLVQKKPFSGVLKTPEYLLIDV</sequence>
<dbReference type="Proteomes" id="UP001444071">
    <property type="component" value="Unassembled WGS sequence"/>
</dbReference>
<dbReference type="EMBL" id="JAHRIM010057278">
    <property type="protein sequence ID" value="MEQ2270317.1"/>
    <property type="molecule type" value="Genomic_DNA"/>
</dbReference>
<gene>
    <name evidence="1" type="ORF">XENORESO_019506</name>
</gene>
<accession>A0ABV0WL28</accession>
<name>A0ABV0WL28_9TELE</name>
<evidence type="ECO:0000313" key="2">
    <source>
        <dbReference type="Proteomes" id="UP001444071"/>
    </source>
</evidence>
<comment type="caution">
    <text evidence="1">The sequence shown here is derived from an EMBL/GenBank/DDBJ whole genome shotgun (WGS) entry which is preliminary data.</text>
</comment>
<reference evidence="1 2" key="1">
    <citation type="submission" date="2021-06" db="EMBL/GenBank/DDBJ databases">
        <authorList>
            <person name="Palmer J.M."/>
        </authorList>
    </citation>
    <scope>NUCLEOTIDE SEQUENCE [LARGE SCALE GENOMIC DNA]</scope>
    <source>
        <strain evidence="1 2">XR_2019</strain>
        <tissue evidence="1">Muscle</tissue>
    </source>
</reference>